<dbReference type="InterPro" id="IPR056513">
    <property type="entry name" value="INO80F"/>
</dbReference>
<dbReference type="AlphaFoldDB" id="W4KGD3"/>
<sequence>MSRQPSPGPSHPSSHPPFHPTQPSARQRPKPYATGIAAGAEDAKYKTKYRELKKKVKEIEADNDKLLFKMLQAKRNISRMKIERAVLYERLSGHPSPQSAFERQGAVMHDAQLHPSASHVTRGHRSPREVLETQLIPVDPNNHAAVEYYRNAGIPIRIIQGPEGQPVHVAETVVGPAQMSRHSSGHTPSRDARQNNVHAPSASSSVQHLEPPHHRGQQRSVSHHNSHSHSPSASSHSRSRSRGNHASQVSHAAIPAYPQQAPLETFPPSHHDSQPSAPSSDRGRSSRDEAHELATPHSYAHVQSPPMAPGQISPTAKGSSRIHNHQRMGPGTNINNIGQPERERDRDVRDREREIEWEQERSQRTREMEGVSGPGSVAPSRVPSPPFGARYRPAGDAYAEERDRPSRMYEPRGPHDSAVQRGASRSATPRSRSGSIVPRGSVEDPSRPSSRSQYYPREYEQRPRPSVSHLVHPPDVDTDMAAEDARHSRPDSSGRISDVYTNSGSRKRSRSDVEGDLEMDDGSPRRPEATAGAGAE</sequence>
<dbReference type="GeneID" id="20673272"/>
<feature type="compositionally biased region" description="Basic residues" evidence="3">
    <location>
        <begin position="214"/>
        <end position="227"/>
    </location>
</feature>
<accession>W4KGD3</accession>
<name>W4KGD3_HETIT</name>
<feature type="compositionally biased region" description="Basic and acidic residues" evidence="3">
    <location>
        <begin position="281"/>
        <end position="294"/>
    </location>
</feature>
<feature type="compositionally biased region" description="Polar residues" evidence="3">
    <location>
        <begin position="194"/>
        <end position="207"/>
    </location>
</feature>
<feature type="domain" description="INO80 complex subunit F" evidence="4">
    <location>
        <begin position="45"/>
        <end position="91"/>
    </location>
</feature>
<feature type="compositionally biased region" description="Low complexity" evidence="3">
    <location>
        <begin position="447"/>
        <end position="456"/>
    </location>
</feature>
<feature type="compositionally biased region" description="Polar residues" evidence="3">
    <location>
        <begin position="423"/>
        <end position="434"/>
    </location>
</feature>
<evidence type="ECO:0000313" key="5">
    <source>
        <dbReference type="EMBL" id="ETW84131.1"/>
    </source>
</evidence>
<dbReference type="Pfam" id="PF24245">
    <property type="entry name" value="INO80F"/>
    <property type="match status" value="1"/>
</dbReference>
<organism evidence="5 6">
    <name type="scientific">Heterobasidion irregulare (strain TC 32-1)</name>
    <dbReference type="NCBI Taxonomy" id="747525"/>
    <lineage>
        <taxon>Eukaryota</taxon>
        <taxon>Fungi</taxon>
        <taxon>Dikarya</taxon>
        <taxon>Basidiomycota</taxon>
        <taxon>Agaricomycotina</taxon>
        <taxon>Agaricomycetes</taxon>
        <taxon>Russulales</taxon>
        <taxon>Bondarzewiaceae</taxon>
        <taxon>Heterobasidion</taxon>
        <taxon>Heterobasidion annosum species complex</taxon>
    </lineage>
</organism>
<evidence type="ECO:0000256" key="3">
    <source>
        <dbReference type="SAM" id="MobiDB-lite"/>
    </source>
</evidence>
<dbReference type="HOGENOM" id="CLU_504437_0_0_1"/>
<dbReference type="Proteomes" id="UP000030671">
    <property type="component" value="Unassembled WGS sequence"/>
</dbReference>
<feature type="compositionally biased region" description="Basic and acidic residues" evidence="3">
    <location>
        <begin position="340"/>
        <end position="369"/>
    </location>
</feature>
<feature type="compositionally biased region" description="Basic and acidic residues" evidence="3">
    <location>
        <begin position="483"/>
        <end position="492"/>
    </location>
</feature>
<evidence type="ECO:0000256" key="1">
    <source>
        <dbReference type="ARBA" id="ARBA00004123"/>
    </source>
</evidence>
<feature type="compositionally biased region" description="Pro residues" evidence="3">
    <location>
        <begin position="1"/>
        <end position="20"/>
    </location>
</feature>
<dbReference type="RefSeq" id="XP_009543838.1">
    <property type="nucleotide sequence ID" value="XM_009545543.1"/>
</dbReference>
<dbReference type="KEGG" id="hir:HETIRDRAFT_415841"/>
<feature type="compositionally biased region" description="Basic and acidic residues" evidence="3">
    <location>
        <begin position="399"/>
        <end position="415"/>
    </location>
</feature>
<evidence type="ECO:0000313" key="6">
    <source>
        <dbReference type="Proteomes" id="UP000030671"/>
    </source>
</evidence>
<comment type="subcellular location">
    <subcellularLocation>
        <location evidence="1">Nucleus</location>
    </subcellularLocation>
</comment>
<evidence type="ECO:0000259" key="4">
    <source>
        <dbReference type="Pfam" id="PF24245"/>
    </source>
</evidence>
<dbReference type="InParanoid" id="W4KGD3"/>
<dbReference type="OrthoDB" id="10070927at2759"/>
<proteinExistence type="predicted"/>
<dbReference type="GO" id="GO:0005634">
    <property type="term" value="C:nucleus"/>
    <property type="evidence" value="ECO:0007669"/>
    <property type="project" value="UniProtKB-SubCell"/>
</dbReference>
<evidence type="ECO:0000256" key="2">
    <source>
        <dbReference type="ARBA" id="ARBA00023242"/>
    </source>
</evidence>
<reference evidence="5 6" key="1">
    <citation type="journal article" date="2012" name="New Phytol.">
        <title>Insight into trade-off between wood decay and parasitism from the genome of a fungal forest pathogen.</title>
        <authorList>
            <person name="Olson A."/>
            <person name="Aerts A."/>
            <person name="Asiegbu F."/>
            <person name="Belbahri L."/>
            <person name="Bouzid O."/>
            <person name="Broberg A."/>
            <person name="Canback B."/>
            <person name="Coutinho P.M."/>
            <person name="Cullen D."/>
            <person name="Dalman K."/>
            <person name="Deflorio G."/>
            <person name="van Diepen L.T."/>
            <person name="Dunand C."/>
            <person name="Duplessis S."/>
            <person name="Durling M."/>
            <person name="Gonthier P."/>
            <person name="Grimwood J."/>
            <person name="Fossdal C.G."/>
            <person name="Hansson D."/>
            <person name="Henrissat B."/>
            <person name="Hietala A."/>
            <person name="Himmelstrand K."/>
            <person name="Hoffmeister D."/>
            <person name="Hogberg N."/>
            <person name="James T.Y."/>
            <person name="Karlsson M."/>
            <person name="Kohler A."/>
            <person name="Kues U."/>
            <person name="Lee Y.H."/>
            <person name="Lin Y.C."/>
            <person name="Lind M."/>
            <person name="Lindquist E."/>
            <person name="Lombard V."/>
            <person name="Lucas S."/>
            <person name="Lunden K."/>
            <person name="Morin E."/>
            <person name="Murat C."/>
            <person name="Park J."/>
            <person name="Raffaello T."/>
            <person name="Rouze P."/>
            <person name="Salamov A."/>
            <person name="Schmutz J."/>
            <person name="Solheim H."/>
            <person name="Stahlberg J."/>
            <person name="Velez H."/>
            <person name="de Vries R.P."/>
            <person name="Wiebenga A."/>
            <person name="Woodward S."/>
            <person name="Yakovlev I."/>
            <person name="Garbelotto M."/>
            <person name="Martin F."/>
            <person name="Grigoriev I.V."/>
            <person name="Stenlid J."/>
        </authorList>
    </citation>
    <scope>NUCLEOTIDE SEQUENCE [LARGE SCALE GENOMIC DNA]</scope>
    <source>
        <strain evidence="5 6">TC 32-1</strain>
    </source>
</reference>
<dbReference type="eggNOG" id="ENOG502SCA1">
    <property type="taxonomic scope" value="Eukaryota"/>
</dbReference>
<dbReference type="STRING" id="747525.W4KGD3"/>
<feature type="region of interest" description="Disordered" evidence="3">
    <location>
        <begin position="177"/>
        <end position="536"/>
    </location>
</feature>
<protein>
    <recommendedName>
        <fullName evidence="4">INO80 complex subunit F domain-containing protein</fullName>
    </recommendedName>
</protein>
<keyword evidence="6" id="KW-1185">Reference proteome</keyword>
<dbReference type="EMBL" id="KI925456">
    <property type="protein sequence ID" value="ETW84131.1"/>
    <property type="molecule type" value="Genomic_DNA"/>
</dbReference>
<gene>
    <name evidence="5" type="ORF">HETIRDRAFT_415841</name>
</gene>
<keyword evidence="2" id="KW-0539">Nucleus</keyword>
<feature type="region of interest" description="Disordered" evidence="3">
    <location>
        <begin position="1"/>
        <end position="44"/>
    </location>
</feature>